<dbReference type="InterPro" id="IPR013785">
    <property type="entry name" value="Aldolase_TIM"/>
</dbReference>
<reference evidence="5" key="1">
    <citation type="submission" date="2015-12" db="EMBL/GenBank/DDBJ databases">
        <title>Update maize B73 reference genome by single molecule sequencing technologies.</title>
        <authorList>
            <consortium name="Maize Genome Sequencing Project"/>
            <person name="Ware D."/>
        </authorList>
    </citation>
    <scope>NUCLEOTIDE SEQUENCE [LARGE SCALE GENOMIC DNA]</scope>
    <source>
        <tissue evidence="5">Seedling</tissue>
    </source>
</reference>
<dbReference type="FunFam" id="3.20.20.70:FF:000482">
    <property type="match status" value="1"/>
</dbReference>
<organism evidence="5">
    <name type="scientific">Zea mays</name>
    <name type="common">Maize</name>
    <dbReference type="NCBI Taxonomy" id="4577"/>
    <lineage>
        <taxon>Eukaryota</taxon>
        <taxon>Viridiplantae</taxon>
        <taxon>Streptophyta</taxon>
        <taxon>Embryophyta</taxon>
        <taxon>Tracheophyta</taxon>
        <taxon>Spermatophyta</taxon>
        <taxon>Magnoliopsida</taxon>
        <taxon>Liliopsida</taxon>
        <taxon>Poales</taxon>
        <taxon>Poaceae</taxon>
        <taxon>PACMAD clade</taxon>
        <taxon>Panicoideae</taxon>
        <taxon>Andropogonodae</taxon>
        <taxon>Andropogoneae</taxon>
        <taxon>Tripsacinae</taxon>
        <taxon>Zea</taxon>
    </lineage>
</organism>
<sequence length="102" mass="11290">MTDIADKNNKWASYAGPSGWNVLCGAVQYTITLLLNLCFYADPDMLKVGNGGMTLAEYRSHFSIWALMKAPLLIGCDVRNMTSETMEILSNKEVIQVNQGII</sequence>
<comment type="catalytic activity">
    <reaction evidence="4">
        <text>Hydrolysis of terminal, non-reducing alpha-D-galactose residues in alpha-D-galactosides, including galactose oligosaccharides, galactomannans and galactolipids.</text>
        <dbReference type="EC" id="3.2.1.22"/>
    </reaction>
</comment>
<gene>
    <name evidence="5" type="ORF">ZEAMMB73_Zm00001d028502</name>
</gene>
<keyword evidence="4" id="KW-1015">Disulfide bond</keyword>
<keyword evidence="2 4" id="KW-0378">Hydrolase</keyword>
<dbReference type="SMR" id="A0A1D6JWU1"/>
<keyword evidence="3 4" id="KW-0326">Glycosidase</keyword>
<dbReference type="GO" id="GO:0005975">
    <property type="term" value="P:carbohydrate metabolic process"/>
    <property type="evidence" value="ECO:0007669"/>
    <property type="project" value="InterPro"/>
</dbReference>
<evidence type="ECO:0000256" key="3">
    <source>
        <dbReference type="ARBA" id="ARBA00023295"/>
    </source>
</evidence>
<dbReference type="SUPFAM" id="SSF51445">
    <property type="entry name" value="(Trans)glycosidases"/>
    <property type="match status" value="1"/>
</dbReference>
<protein>
    <recommendedName>
        <fullName evidence="4">Alpha-galactosidase</fullName>
        <ecNumber evidence="4">3.2.1.22</ecNumber>
    </recommendedName>
    <alternativeName>
        <fullName evidence="4">Melibiase</fullName>
    </alternativeName>
</protein>
<dbReference type="EMBL" id="CM007647">
    <property type="protein sequence ID" value="ONL96206.1"/>
    <property type="molecule type" value="Genomic_DNA"/>
</dbReference>
<dbReference type="InterPro" id="IPR017853">
    <property type="entry name" value="GH"/>
</dbReference>
<feature type="non-terminal residue" evidence="5">
    <location>
        <position position="102"/>
    </location>
</feature>
<dbReference type="Pfam" id="PF16499">
    <property type="entry name" value="Melibiase_2"/>
    <property type="match status" value="1"/>
</dbReference>
<dbReference type="eggNOG" id="KOG2366">
    <property type="taxonomic scope" value="Eukaryota"/>
</dbReference>
<proteinExistence type="inferred from homology"/>
<dbReference type="PRINTS" id="PR00740">
    <property type="entry name" value="GLHYDRLASE27"/>
</dbReference>
<dbReference type="AlphaFoldDB" id="A0A1D6JWU1"/>
<dbReference type="GO" id="GO:0004557">
    <property type="term" value="F:alpha-galactosidase activity"/>
    <property type="evidence" value="ECO:0007669"/>
    <property type="project" value="UniProtKB-EC"/>
</dbReference>
<dbReference type="PANTHER" id="PTHR11452">
    <property type="entry name" value="ALPHA-GALACTOSIDASE/ALPHA-N-ACETYLGALACTOSAMINIDASE"/>
    <property type="match status" value="1"/>
</dbReference>
<dbReference type="STRING" id="4577.A0A1D6JWU1"/>
<dbReference type="PaxDb" id="4577-GRMZM2G372502_P01"/>
<accession>A0A1D6JWU1</accession>
<dbReference type="PANTHER" id="PTHR11452:SF75">
    <property type="entry name" value="ALPHA-GALACTOSIDASE MEL1"/>
    <property type="match status" value="1"/>
</dbReference>
<evidence type="ECO:0000256" key="1">
    <source>
        <dbReference type="ARBA" id="ARBA00009743"/>
    </source>
</evidence>
<evidence type="ECO:0000256" key="4">
    <source>
        <dbReference type="RuleBase" id="RU361168"/>
    </source>
</evidence>
<name>A0A1D6JWU1_MAIZE</name>
<dbReference type="EC" id="3.2.1.22" evidence="4"/>
<comment type="similarity">
    <text evidence="1 4">Belongs to the glycosyl hydrolase 27 family.</text>
</comment>
<dbReference type="InterPro" id="IPR002241">
    <property type="entry name" value="Glyco_hydro_27"/>
</dbReference>
<dbReference type="ExpressionAtlas" id="A0A1D6JWU1">
    <property type="expression patterns" value="baseline and differential"/>
</dbReference>
<evidence type="ECO:0000313" key="5">
    <source>
        <dbReference type="EMBL" id="ONL96206.1"/>
    </source>
</evidence>
<dbReference type="InParanoid" id="A0A1D6JWU1"/>
<dbReference type="Gene3D" id="3.20.20.70">
    <property type="entry name" value="Aldolase class I"/>
    <property type="match status" value="1"/>
</dbReference>
<evidence type="ECO:0000256" key="2">
    <source>
        <dbReference type="ARBA" id="ARBA00022801"/>
    </source>
</evidence>